<sequence length="56" mass="6619">MDTCPRCQSPLERLSLAETTTVACSRCGFADVPVEHEAEWQERETWHEAMERFYER</sequence>
<keyword evidence="2" id="KW-1185">Reference proteome</keyword>
<evidence type="ECO:0000313" key="2">
    <source>
        <dbReference type="Proteomes" id="UP001595846"/>
    </source>
</evidence>
<reference evidence="1 2" key="1">
    <citation type="journal article" date="2019" name="Int. J. Syst. Evol. Microbiol.">
        <title>The Global Catalogue of Microorganisms (GCM) 10K type strain sequencing project: providing services to taxonomists for standard genome sequencing and annotation.</title>
        <authorList>
            <consortium name="The Broad Institute Genomics Platform"/>
            <consortium name="The Broad Institute Genome Sequencing Center for Infectious Disease"/>
            <person name="Wu L."/>
            <person name="Ma J."/>
        </authorList>
    </citation>
    <scope>NUCLEOTIDE SEQUENCE [LARGE SCALE GENOMIC DNA]</scope>
    <source>
        <strain evidence="1 2">IBRC-M 10256</strain>
    </source>
</reference>
<dbReference type="AlphaFoldDB" id="A0ABD5NTH6"/>
<evidence type="ECO:0000313" key="1">
    <source>
        <dbReference type="EMBL" id="MFC3959879.1"/>
    </source>
</evidence>
<organism evidence="1 2">
    <name type="scientific">Halovivax cerinus</name>
    <dbReference type="NCBI Taxonomy" id="1487865"/>
    <lineage>
        <taxon>Archaea</taxon>
        <taxon>Methanobacteriati</taxon>
        <taxon>Methanobacteriota</taxon>
        <taxon>Stenosarchaea group</taxon>
        <taxon>Halobacteria</taxon>
        <taxon>Halobacteriales</taxon>
        <taxon>Natrialbaceae</taxon>
        <taxon>Halovivax</taxon>
    </lineage>
</organism>
<dbReference type="GeneID" id="73904356"/>
<name>A0ABD5NTH6_9EURY</name>
<gene>
    <name evidence="1" type="ORF">ACFOUR_16070</name>
</gene>
<comment type="caution">
    <text evidence="1">The sequence shown here is derived from an EMBL/GenBank/DDBJ whole genome shotgun (WGS) entry which is preliminary data.</text>
</comment>
<proteinExistence type="predicted"/>
<dbReference type="EMBL" id="JBHSAQ010000014">
    <property type="protein sequence ID" value="MFC3959879.1"/>
    <property type="molecule type" value="Genomic_DNA"/>
</dbReference>
<evidence type="ECO:0008006" key="3">
    <source>
        <dbReference type="Google" id="ProtNLM"/>
    </source>
</evidence>
<accession>A0ABD5NTH6</accession>
<dbReference type="Proteomes" id="UP001595846">
    <property type="component" value="Unassembled WGS sequence"/>
</dbReference>
<dbReference type="RefSeq" id="WP_256531607.1">
    <property type="nucleotide sequence ID" value="NZ_CP101824.1"/>
</dbReference>
<protein>
    <recommendedName>
        <fullName evidence="3">Transcription factor zinc-finger domain-containing protein</fullName>
    </recommendedName>
</protein>